<dbReference type="Pfam" id="PF01697">
    <property type="entry name" value="Glyco_transf_92"/>
    <property type="match status" value="1"/>
</dbReference>
<evidence type="ECO:0000256" key="7">
    <source>
        <dbReference type="ARBA" id="ARBA00023136"/>
    </source>
</evidence>
<organism evidence="10">
    <name type="scientific">Amphimedon queenslandica</name>
    <name type="common">Sponge</name>
    <dbReference type="NCBI Taxonomy" id="400682"/>
    <lineage>
        <taxon>Eukaryota</taxon>
        <taxon>Metazoa</taxon>
        <taxon>Porifera</taxon>
        <taxon>Demospongiae</taxon>
        <taxon>Heteroscleromorpha</taxon>
        <taxon>Haplosclerida</taxon>
        <taxon>Niphatidae</taxon>
        <taxon>Amphimedon</taxon>
    </lineage>
</organism>
<dbReference type="EC" id="2.4.1.-" evidence="8"/>
<dbReference type="AlphaFoldDB" id="A0A1X7VVN8"/>
<evidence type="ECO:0000256" key="3">
    <source>
        <dbReference type="ARBA" id="ARBA00022676"/>
    </source>
</evidence>
<feature type="compositionally biased region" description="Polar residues" evidence="9">
    <location>
        <begin position="74"/>
        <end position="83"/>
    </location>
</feature>
<evidence type="ECO:0000256" key="1">
    <source>
        <dbReference type="ARBA" id="ARBA00004167"/>
    </source>
</evidence>
<comment type="subcellular location">
    <subcellularLocation>
        <location evidence="1">Membrane</location>
        <topology evidence="1">Single-pass membrane protein</topology>
    </subcellularLocation>
</comment>
<dbReference type="GO" id="GO:0005737">
    <property type="term" value="C:cytoplasm"/>
    <property type="evidence" value="ECO:0007669"/>
    <property type="project" value="TreeGrafter"/>
</dbReference>
<reference evidence="11" key="1">
    <citation type="journal article" date="2010" name="Nature">
        <title>The Amphimedon queenslandica genome and the evolution of animal complexity.</title>
        <authorList>
            <person name="Srivastava M."/>
            <person name="Simakov O."/>
            <person name="Chapman J."/>
            <person name="Fahey B."/>
            <person name="Gauthier M.E."/>
            <person name="Mitros T."/>
            <person name="Richards G.S."/>
            <person name="Conaco C."/>
            <person name="Dacre M."/>
            <person name="Hellsten U."/>
            <person name="Larroux C."/>
            <person name="Putnam N.H."/>
            <person name="Stanke M."/>
            <person name="Adamska M."/>
            <person name="Darling A."/>
            <person name="Degnan S.M."/>
            <person name="Oakley T.H."/>
            <person name="Plachetzki D.C."/>
            <person name="Zhai Y."/>
            <person name="Adamski M."/>
            <person name="Calcino A."/>
            <person name="Cummins S.F."/>
            <person name="Goodstein D.M."/>
            <person name="Harris C."/>
            <person name="Jackson D.J."/>
            <person name="Leys S.P."/>
            <person name="Shu S."/>
            <person name="Woodcroft B.J."/>
            <person name="Vervoort M."/>
            <person name="Kosik K.S."/>
            <person name="Manning G."/>
            <person name="Degnan B.M."/>
            <person name="Rokhsar D.S."/>
        </authorList>
    </citation>
    <scope>NUCLEOTIDE SEQUENCE [LARGE SCALE GENOMIC DNA]</scope>
</reference>
<reference evidence="10" key="2">
    <citation type="submission" date="2017-05" db="UniProtKB">
        <authorList>
            <consortium name="EnsemblMetazoa"/>
        </authorList>
    </citation>
    <scope>IDENTIFICATION</scope>
</reference>
<evidence type="ECO:0000313" key="11">
    <source>
        <dbReference type="Proteomes" id="UP000007879"/>
    </source>
</evidence>
<keyword evidence="5" id="KW-0812">Transmembrane</keyword>
<dbReference type="EnsemblMetazoa" id="Aqu2.1.44168_001">
    <property type="protein sequence ID" value="Aqu2.1.44168_001"/>
    <property type="gene ID" value="Aqu2.1.44168"/>
</dbReference>
<feature type="compositionally biased region" description="Low complexity" evidence="9">
    <location>
        <begin position="61"/>
        <end position="73"/>
    </location>
</feature>
<dbReference type="Proteomes" id="UP000007879">
    <property type="component" value="Unassembled WGS sequence"/>
</dbReference>
<name>A0A1X7VVN8_AMPQE</name>
<keyword evidence="4 8" id="KW-0808">Transferase</keyword>
<keyword evidence="6" id="KW-1133">Transmembrane helix</keyword>
<dbReference type="InParanoid" id="A0A1X7VVN8"/>
<dbReference type="eggNOG" id="KOG4735">
    <property type="taxonomic scope" value="Eukaryota"/>
</dbReference>
<feature type="region of interest" description="Disordered" evidence="9">
    <location>
        <begin position="55"/>
        <end position="83"/>
    </location>
</feature>
<evidence type="ECO:0000256" key="2">
    <source>
        <dbReference type="ARBA" id="ARBA00007647"/>
    </source>
</evidence>
<keyword evidence="11" id="KW-1185">Reference proteome</keyword>
<dbReference type="InterPro" id="IPR008166">
    <property type="entry name" value="Glyco_transf_92"/>
</dbReference>
<protein>
    <recommendedName>
        <fullName evidence="8">Glycosyltransferase family 92 protein</fullName>
        <ecNumber evidence="8">2.4.1.-</ecNumber>
    </recommendedName>
</protein>
<dbReference type="PANTHER" id="PTHR21461:SF69">
    <property type="entry name" value="GLYCOSYLTRANSFERASE FAMILY 92 PROTEIN"/>
    <property type="match status" value="1"/>
</dbReference>
<keyword evidence="3 8" id="KW-0328">Glycosyltransferase</keyword>
<sequence length="494" mass="56382">MGSSKVKTMLGFVLFLLWLTFMMLLVSISKKRQTVTGVHQDLHQIELPTVPKEFSSITQHSPRPSSEPSVSSSIKTTPVTSNPTSKATIATTVYHNALPDVSWVPLWSENTSQLWGERAYIDDRAAVHKNPVVVLIGFKESRAERVRNGYRWFCHITYSKNVTPICTGLVNIDQLEYQFANNHGWSLPSFFICPLTASIDDHPLKVALTANSCKSRLHSHLIPITGTSKSKPLKTVGICLHKALFGLTDPQLIIQFIETHKLFGVSLFTIYIQEVSNGVRDILYRYSQEGIVDVVEWRINITMDVRDYGQVGVIHDCLYRNKNRVKFLGFLDIDELFVPKNQRKQLPEVLEGADKPHLGSFRFSHVFMHNGSYESSLQEPVCSKVHVPVYFQRYKRSNYDESVGVYDKLGSKTKIFVKPNAIVRMGRHSMRLRPIHKFAPGFNEFAIPGHMGLLFHYRHIIDGKYERRPLVKDLTMSQFRDDLMDTINSKLCVT</sequence>
<dbReference type="GO" id="GO:0016757">
    <property type="term" value="F:glycosyltransferase activity"/>
    <property type="evidence" value="ECO:0007669"/>
    <property type="project" value="UniProtKB-UniRule"/>
</dbReference>
<accession>A0A1X7VVN8</accession>
<evidence type="ECO:0000256" key="5">
    <source>
        <dbReference type="ARBA" id="ARBA00022692"/>
    </source>
</evidence>
<comment type="similarity">
    <text evidence="2 8">Belongs to the glycosyltransferase 92 family.</text>
</comment>
<dbReference type="GO" id="GO:0016020">
    <property type="term" value="C:membrane"/>
    <property type="evidence" value="ECO:0007669"/>
    <property type="project" value="UniProtKB-SubCell"/>
</dbReference>
<dbReference type="EnsemblMetazoa" id="XM_011412255.2">
    <property type="protein sequence ID" value="XP_011410557.1"/>
    <property type="gene ID" value="LOC105316939"/>
</dbReference>
<keyword evidence="7" id="KW-0472">Membrane</keyword>
<gene>
    <name evidence="10" type="primary">105316939</name>
</gene>
<evidence type="ECO:0000256" key="9">
    <source>
        <dbReference type="SAM" id="MobiDB-lite"/>
    </source>
</evidence>
<evidence type="ECO:0000256" key="6">
    <source>
        <dbReference type="ARBA" id="ARBA00022989"/>
    </source>
</evidence>
<dbReference type="KEGG" id="aqu:105316939"/>
<evidence type="ECO:0000256" key="8">
    <source>
        <dbReference type="RuleBase" id="RU366017"/>
    </source>
</evidence>
<dbReference type="OrthoDB" id="2526284at2759"/>
<evidence type="ECO:0000313" key="10">
    <source>
        <dbReference type="EnsemblMetazoa" id="Aqu2.1.44168_001"/>
    </source>
</evidence>
<dbReference type="PANTHER" id="PTHR21461">
    <property type="entry name" value="GLYCOSYLTRANSFERASE FAMILY 92 PROTEIN"/>
    <property type="match status" value="1"/>
</dbReference>
<proteinExistence type="inferred from homology"/>
<evidence type="ECO:0000256" key="4">
    <source>
        <dbReference type="ARBA" id="ARBA00022679"/>
    </source>
</evidence>